<name>A0A9W8XS75_9PLEO</name>
<feature type="compositionally biased region" description="Low complexity" evidence="3">
    <location>
        <begin position="320"/>
        <end position="335"/>
    </location>
</feature>
<sequence length="390" mass="41457">MLPALAVALGGSVSLAAGHPHPQRRDVASFPAGTSWDIILNKGDTNLDDLAGTESAGVTAIDIDLFDNEASTISALKNQDKQVICYFSAGSREDWREDADQFKSDDYGQGLDGWEGENWVNVQSENVRSIMKTRIELAAQKGCTAVDPDNVDGFNDNQDGFGLDQSAYADYVKFLASTAAANNLAIGLKNALDLIPDVIDVIQFAVNEQCHEYNECDRYKPLTAANKAVFNIEYGGDACTSPAGVDLSILIKNEDQALNALGGACDASVGASSSPTPSTSASAEANSAVVENTSVPVPAQTPSLPAAPAVTPSGSDTVKPSSSAASSEATPEPSAGAGDEEEDEEDEEDGEDEENEDGEDEDEDEEEEEDEDEDDDEDAQPWWQRHHKQE</sequence>
<keyword evidence="4" id="KW-0732">Signal</keyword>
<feature type="chain" id="PRO_5040984207" description="alpha-galactosidase" evidence="4">
    <location>
        <begin position="19"/>
        <end position="390"/>
    </location>
</feature>
<dbReference type="PANTHER" id="PTHR35273">
    <property type="entry name" value="ALPHA-1,4 POLYGALACTOSAMINIDASE, PUTATIVE (AFU_ORTHOLOGUE AFUA_3G07890)-RELATED"/>
    <property type="match status" value="1"/>
</dbReference>
<feature type="compositionally biased region" description="Acidic residues" evidence="3">
    <location>
        <begin position="338"/>
        <end position="379"/>
    </location>
</feature>
<comment type="catalytic activity">
    <reaction evidence="1">
        <text>Hydrolysis of terminal, non-reducing alpha-D-galactose residues in alpha-D-galactosides, including galactose oligosaccharides, galactomannans and galactolipids.</text>
        <dbReference type="EC" id="3.2.1.22"/>
    </reaction>
</comment>
<feature type="domain" description="Glycoside-hydrolase family GH114 TIM-barrel" evidence="5">
    <location>
        <begin position="35"/>
        <end position="237"/>
    </location>
</feature>
<keyword evidence="7" id="KW-1185">Reference proteome</keyword>
<reference evidence="6" key="1">
    <citation type="submission" date="2022-10" db="EMBL/GenBank/DDBJ databases">
        <title>Tapping the CABI collections for fungal endophytes: first genome assemblies for Collariella, Neodidymelliopsis, Ascochyta clinopodiicola, Didymella pomorum, Didymosphaeria variabile, Neocosmospora piperis and Neocucurbitaria cava.</title>
        <authorList>
            <person name="Hill R."/>
        </authorList>
    </citation>
    <scope>NUCLEOTIDE SEQUENCE</scope>
    <source>
        <strain evidence="6">IMI 356815</strain>
    </source>
</reference>
<gene>
    <name evidence="6" type="ORF">N0V89_002145</name>
</gene>
<feature type="region of interest" description="Disordered" evidence="3">
    <location>
        <begin position="267"/>
        <end position="390"/>
    </location>
</feature>
<accession>A0A9W8XS75</accession>
<dbReference type="SUPFAM" id="SSF51445">
    <property type="entry name" value="(Trans)glycosidases"/>
    <property type="match status" value="1"/>
</dbReference>
<proteinExistence type="predicted"/>
<organism evidence="6 7">
    <name type="scientific">Didymosphaeria variabile</name>
    <dbReference type="NCBI Taxonomy" id="1932322"/>
    <lineage>
        <taxon>Eukaryota</taxon>
        <taxon>Fungi</taxon>
        <taxon>Dikarya</taxon>
        <taxon>Ascomycota</taxon>
        <taxon>Pezizomycotina</taxon>
        <taxon>Dothideomycetes</taxon>
        <taxon>Pleosporomycetidae</taxon>
        <taxon>Pleosporales</taxon>
        <taxon>Massarineae</taxon>
        <taxon>Didymosphaeriaceae</taxon>
        <taxon>Didymosphaeria</taxon>
    </lineage>
</organism>
<evidence type="ECO:0000256" key="3">
    <source>
        <dbReference type="SAM" id="MobiDB-lite"/>
    </source>
</evidence>
<dbReference type="InterPro" id="IPR004352">
    <property type="entry name" value="GH114_TIM-barrel"/>
</dbReference>
<dbReference type="Gene3D" id="3.20.20.70">
    <property type="entry name" value="Aldolase class I"/>
    <property type="match status" value="1"/>
</dbReference>
<evidence type="ECO:0000256" key="4">
    <source>
        <dbReference type="SAM" id="SignalP"/>
    </source>
</evidence>
<dbReference type="Proteomes" id="UP001140513">
    <property type="component" value="Unassembled WGS sequence"/>
</dbReference>
<dbReference type="EC" id="3.2.1.22" evidence="2"/>
<evidence type="ECO:0000313" key="7">
    <source>
        <dbReference type="Proteomes" id="UP001140513"/>
    </source>
</evidence>
<feature type="signal peptide" evidence="4">
    <location>
        <begin position="1"/>
        <end position="18"/>
    </location>
</feature>
<dbReference type="GeneID" id="80905675"/>
<dbReference type="SUPFAM" id="SSF48371">
    <property type="entry name" value="ARM repeat"/>
    <property type="match status" value="1"/>
</dbReference>
<dbReference type="AlphaFoldDB" id="A0A9W8XS75"/>
<dbReference type="RefSeq" id="XP_056074428.1">
    <property type="nucleotide sequence ID" value="XM_056210955.1"/>
</dbReference>
<dbReference type="EMBL" id="JAPEUX010000002">
    <property type="protein sequence ID" value="KAJ4357569.1"/>
    <property type="molecule type" value="Genomic_DNA"/>
</dbReference>
<dbReference type="GO" id="GO:0004557">
    <property type="term" value="F:alpha-galactosidase activity"/>
    <property type="evidence" value="ECO:0007669"/>
    <property type="project" value="UniProtKB-EC"/>
</dbReference>
<dbReference type="Pfam" id="PF03537">
    <property type="entry name" value="Glyco_hydro_114"/>
    <property type="match status" value="1"/>
</dbReference>
<comment type="caution">
    <text evidence="6">The sequence shown here is derived from an EMBL/GenBank/DDBJ whole genome shotgun (WGS) entry which is preliminary data.</text>
</comment>
<evidence type="ECO:0000313" key="6">
    <source>
        <dbReference type="EMBL" id="KAJ4357569.1"/>
    </source>
</evidence>
<feature type="compositionally biased region" description="Low complexity" evidence="3">
    <location>
        <begin position="271"/>
        <end position="292"/>
    </location>
</feature>
<protein>
    <recommendedName>
        <fullName evidence="2">alpha-galactosidase</fullName>
        <ecNumber evidence="2">3.2.1.22</ecNumber>
    </recommendedName>
</protein>
<dbReference type="InterPro" id="IPR013785">
    <property type="entry name" value="Aldolase_TIM"/>
</dbReference>
<evidence type="ECO:0000256" key="2">
    <source>
        <dbReference type="ARBA" id="ARBA00012755"/>
    </source>
</evidence>
<dbReference type="InterPro" id="IPR017853">
    <property type="entry name" value="GH"/>
</dbReference>
<dbReference type="PANTHER" id="PTHR35273:SF2">
    <property type="entry name" value="ALPHA-GALACTOSIDASE"/>
    <property type="match status" value="1"/>
</dbReference>
<evidence type="ECO:0000259" key="5">
    <source>
        <dbReference type="Pfam" id="PF03537"/>
    </source>
</evidence>
<dbReference type="InterPro" id="IPR016024">
    <property type="entry name" value="ARM-type_fold"/>
</dbReference>
<evidence type="ECO:0000256" key="1">
    <source>
        <dbReference type="ARBA" id="ARBA00001255"/>
    </source>
</evidence>
<dbReference type="OrthoDB" id="2108802at2759"/>